<dbReference type="OrthoDB" id="3687914at2759"/>
<sequence length="174" mass="20660">MDPRCFAYSDQTWIEIGHPWHPPNISCPSGTNSYDYNTQQFKPTGIRIMFWMQDQNQTDSLLFCYSRQKRCPDWEIKEQIKERGDRSKEGIDWVLYRDQIERETGRKVWAVEDNASTYTIVKELGKEERKRLGIRSVDWPAQSPDLNKIEPLWAYLKDSLEEYEFTGQNLGNKL</sequence>
<protein>
    <recommendedName>
        <fullName evidence="1">Tc1-like transposase DDE domain-containing protein</fullName>
    </recommendedName>
</protein>
<dbReference type="Proteomes" id="UP000246991">
    <property type="component" value="Unassembled WGS sequence"/>
</dbReference>
<evidence type="ECO:0000259" key="1">
    <source>
        <dbReference type="Pfam" id="PF13358"/>
    </source>
</evidence>
<feature type="domain" description="Tc1-like transposase DDE" evidence="1">
    <location>
        <begin position="95"/>
        <end position="162"/>
    </location>
</feature>
<proteinExistence type="predicted"/>
<dbReference type="EMBL" id="PYWC01000019">
    <property type="protein sequence ID" value="PWW77827.1"/>
    <property type="molecule type" value="Genomic_DNA"/>
</dbReference>
<dbReference type="Pfam" id="PF13358">
    <property type="entry name" value="DDE_3"/>
    <property type="match status" value="1"/>
</dbReference>
<comment type="caution">
    <text evidence="2">The sequence shown here is derived from an EMBL/GenBank/DDBJ whole genome shotgun (WGS) entry which is preliminary data.</text>
</comment>
<dbReference type="InterPro" id="IPR036397">
    <property type="entry name" value="RNaseH_sf"/>
</dbReference>
<gene>
    <name evidence="2" type="ORF">C7212DRAFT_342466</name>
</gene>
<accession>A0A317SWC3</accession>
<reference evidence="2 3" key="1">
    <citation type="submission" date="2018-03" db="EMBL/GenBank/DDBJ databases">
        <title>Genomes of Pezizomycetes fungi and the evolution of truffles.</title>
        <authorList>
            <person name="Murat C."/>
            <person name="Payen T."/>
            <person name="Noel B."/>
            <person name="Kuo A."/>
            <person name="Martin F.M."/>
        </authorList>
    </citation>
    <scope>NUCLEOTIDE SEQUENCE [LARGE SCALE GENOMIC DNA]</scope>
    <source>
        <strain evidence="2">091103-1</strain>
    </source>
</reference>
<name>A0A317SWC3_9PEZI</name>
<evidence type="ECO:0000313" key="2">
    <source>
        <dbReference type="EMBL" id="PWW77827.1"/>
    </source>
</evidence>
<dbReference type="AlphaFoldDB" id="A0A317SWC3"/>
<dbReference type="GO" id="GO:0003676">
    <property type="term" value="F:nucleic acid binding"/>
    <property type="evidence" value="ECO:0007669"/>
    <property type="project" value="InterPro"/>
</dbReference>
<dbReference type="InterPro" id="IPR038717">
    <property type="entry name" value="Tc1-like_DDE_dom"/>
</dbReference>
<organism evidence="2 3">
    <name type="scientific">Tuber magnatum</name>
    <name type="common">white Piedmont truffle</name>
    <dbReference type="NCBI Taxonomy" id="42249"/>
    <lineage>
        <taxon>Eukaryota</taxon>
        <taxon>Fungi</taxon>
        <taxon>Dikarya</taxon>
        <taxon>Ascomycota</taxon>
        <taxon>Pezizomycotina</taxon>
        <taxon>Pezizomycetes</taxon>
        <taxon>Pezizales</taxon>
        <taxon>Tuberaceae</taxon>
        <taxon>Tuber</taxon>
    </lineage>
</organism>
<evidence type="ECO:0000313" key="3">
    <source>
        <dbReference type="Proteomes" id="UP000246991"/>
    </source>
</evidence>
<dbReference type="Gene3D" id="3.30.420.10">
    <property type="entry name" value="Ribonuclease H-like superfamily/Ribonuclease H"/>
    <property type="match status" value="1"/>
</dbReference>
<keyword evidence="3" id="KW-1185">Reference proteome</keyword>